<organism evidence="2 3">
    <name type="scientific">Cryptosporangium aurantiacum</name>
    <dbReference type="NCBI Taxonomy" id="134849"/>
    <lineage>
        <taxon>Bacteria</taxon>
        <taxon>Bacillati</taxon>
        <taxon>Actinomycetota</taxon>
        <taxon>Actinomycetes</taxon>
        <taxon>Cryptosporangiales</taxon>
        <taxon>Cryptosporangiaceae</taxon>
        <taxon>Cryptosporangium</taxon>
    </lineage>
</organism>
<dbReference type="AlphaFoldDB" id="A0A1M7RI64"/>
<name>A0A1M7RI64_9ACTN</name>
<sequence>MDPDELTLESAAHDNAIVAVYRQMFAVLGSSAQSVVADPVLVDLADALFTAFSAAGSEGLTMEQMRHACRGFPEAVFQARVRVLRELGAVQKAFDRPHQDVYRASFTSYVSLLFVRRMLTRGGQLELHRMLTLERLNLDDPAATADDARDSAARLTKAFRLIVTELFMLTSGGTIDTLREKAPLLWNADTLIGEATAVHDVMLNRWPDLTRPSTELRAAIAAYRDVSTAAAGRLTQAVGATRALDLLPAEAWRTFTRRSSVGALAAPLAGLVFDAPRAWLSAGDLTEAVAQAERPEPQRLRPPRPDADEPVEAGVVRTADDVEAVDLAARAEAALAGRDEVEVEELVGGSGDWATARRLLADLTAASQHPSLPYALTWGDGLLVEADGVPSWRGRGRFSRVLVAG</sequence>
<accession>A0A1M7RI64</accession>
<dbReference type="STRING" id="134849.SAMN05443668_11344"/>
<dbReference type="RefSeq" id="WP_073262636.1">
    <property type="nucleotide sequence ID" value="NZ_FRCS01000013.1"/>
</dbReference>
<reference evidence="2 3" key="1">
    <citation type="submission" date="2016-11" db="EMBL/GenBank/DDBJ databases">
        <authorList>
            <person name="Jaros S."/>
            <person name="Januszkiewicz K."/>
            <person name="Wedrychowicz H."/>
        </authorList>
    </citation>
    <scope>NUCLEOTIDE SEQUENCE [LARGE SCALE GENOMIC DNA]</scope>
    <source>
        <strain evidence="2 3">DSM 46144</strain>
    </source>
</reference>
<protein>
    <submittedName>
        <fullName evidence="2">Uncharacterized protein</fullName>
    </submittedName>
</protein>
<feature type="region of interest" description="Disordered" evidence="1">
    <location>
        <begin position="291"/>
        <end position="310"/>
    </location>
</feature>
<dbReference type="Proteomes" id="UP000184440">
    <property type="component" value="Unassembled WGS sequence"/>
</dbReference>
<dbReference type="EMBL" id="FRCS01000013">
    <property type="protein sequence ID" value="SHN45851.1"/>
    <property type="molecule type" value="Genomic_DNA"/>
</dbReference>
<dbReference type="OrthoDB" id="3804919at2"/>
<gene>
    <name evidence="2" type="ORF">SAMN05443668_11344</name>
</gene>
<feature type="compositionally biased region" description="Basic and acidic residues" evidence="1">
    <location>
        <begin position="293"/>
        <end position="307"/>
    </location>
</feature>
<keyword evidence="3" id="KW-1185">Reference proteome</keyword>
<evidence type="ECO:0000256" key="1">
    <source>
        <dbReference type="SAM" id="MobiDB-lite"/>
    </source>
</evidence>
<evidence type="ECO:0000313" key="2">
    <source>
        <dbReference type="EMBL" id="SHN45851.1"/>
    </source>
</evidence>
<proteinExistence type="predicted"/>
<evidence type="ECO:0000313" key="3">
    <source>
        <dbReference type="Proteomes" id="UP000184440"/>
    </source>
</evidence>